<dbReference type="InterPro" id="IPR015421">
    <property type="entry name" value="PyrdxlP-dep_Trfase_major"/>
</dbReference>
<evidence type="ECO:0000256" key="3">
    <source>
        <dbReference type="ARBA" id="ARBA00022898"/>
    </source>
</evidence>
<evidence type="ECO:0000256" key="4">
    <source>
        <dbReference type="ARBA" id="ARBA00023239"/>
    </source>
</evidence>
<dbReference type="Proteomes" id="UP001592528">
    <property type="component" value="Unassembled WGS sequence"/>
</dbReference>
<keyword evidence="3" id="KW-0663">Pyridoxal phosphate</keyword>
<dbReference type="Pfam" id="PF01276">
    <property type="entry name" value="OKR_DC_1"/>
    <property type="match status" value="1"/>
</dbReference>
<dbReference type="SUPFAM" id="SSF53383">
    <property type="entry name" value="PLP-dependent transferases"/>
    <property type="match status" value="1"/>
</dbReference>
<dbReference type="InterPro" id="IPR008286">
    <property type="entry name" value="Prn/Lys/Arg_de-COase_C"/>
</dbReference>
<dbReference type="Gene3D" id="3.90.1150.10">
    <property type="entry name" value="Aspartate Aminotransferase, domain 1"/>
    <property type="match status" value="1"/>
</dbReference>
<dbReference type="EC" id="4.1.1.19" evidence="6"/>
<proteinExistence type="inferred from homology"/>
<comment type="caution">
    <text evidence="6">The sequence shown here is derived from an EMBL/GenBank/DDBJ whole genome shotgun (WGS) entry which is preliminary data.</text>
</comment>
<dbReference type="InterPro" id="IPR000310">
    <property type="entry name" value="Orn/Lys/Arg_deCO2ase_major_dom"/>
</dbReference>
<name>A0ABV6UP47_9ACTN</name>
<feature type="domain" description="Orn/Lys/Arg decarboxylases family 1 pyridoxal-P attachment site" evidence="5">
    <location>
        <begin position="288"/>
        <end position="302"/>
    </location>
</feature>
<organism evidence="6 7">
    <name type="scientific">Streptacidiphilus cavernicola</name>
    <dbReference type="NCBI Taxonomy" id="3342716"/>
    <lineage>
        <taxon>Bacteria</taxon>
        <taxon>Bacillati</taxon>
        <taxon>Actinomycetota</taxon>
        <taxon>Actinomycetes</taxon>
        <taxon>Kitasatosporales</taxon>
        <taxon>Streptomycetaceae</taxon>
        <taxon>Streptacidiphilus</taxon>
    </lineage>
</organism>
<evidence type="ECO:0000259" key="5">
    <source>
        <dbReference type="PROSITE" id="PS00703"/>
    </source>
</evidence>
<sequence>MRGLSEYQPCSTGGDVRTIGSAAVGAVSTDPLAGTLSSDKVSAVRAPDGQRLPPFFRALRDYSFRDADSWHTPAHSGGLGFSKSPVGTAFADFYGRNLLGTDVSVSLPEFGSLLEHTGLIGEAERRAAEVYGAELTYFVLNGTSTADRIVGHFALAPGQSALVDRNCHKAVLHALVLSGARPTYLIPTRNGFGLIGPVAPAELDHNPMPIGPHEAGPSLAVITNSTYDGLCYDAVRAAQLLSRSVPRVHFDEAWFGYARFHPLYARRYGMSVTPEAMPGPDRPTVFSTQSTHKMLTAFSQAAMLHVRAAARAPVDVELLAETYMMHASTSPFYPMIASLEVSTAMMDGAQGELLIDTAVRQAIAFRQAMAATARRFRSQQGGGQHRWFFGVWQPPQVTDPTTGRTIAFETAPVELLSGDHRCWELAPEADWHGFTGLEHGFCLLDPLKVTITCPGITVSGTMEPWGIPARILAAYLESRGIHMEKTSDYTTLALFSMGSSPTKSAQLHASLVDFKEHYDHDRSLQDVLPALVADHPGSYRGLTLRELCDEMHDHLCSSGHTRLLDLAYTDLPLADTTPQDAYYRAMRQGTQRKALKESAHRTAAAMIAVTPPGIPVLMPGENCGPADGPLLHYLTALQEYDRAFPGFPSEIHGVHRDSSGDYYLNVLPEPG</sequence>
<evidence type="ECO:0000313" key="7">
    <source>
        <dbReference type="Proteomes" id="UP001592528"/>
    </source>
</evidence>
<keyword evidence="2" id="KW-0210">Decarboxylase</keyword>
<dbReference type="GO" id="GO:0008792">
    <property type="term" value="F:arginine decarboxylase activity"/>
    <property type="evidence" value="ECO:0007669"/>
    <property type="project" value="UniProtKB-EC"/>
</dbReference>
<dbReference type="InterPro" id="IPR011193">
    <property type="entry name" value="Orn/lys/arg_de-COase"/>
</dbReference>
<dbReference type="SUPFAM" id="SSF55904">
    <property type="entry name" value="Ornithine decarboxylase C-terminal domain"/>
    <property type="match status" value="1"/>
</dbReference>
<dbReference type="EMBL" id="JBHEZZ010000009">
    <property type="protein sequence ID" value="MFC1403246.1"/>
    <property type="molecule type" value="Genomic_DNA"/>
</dbReference>
<reference evidence="6 7" key="1">
    <citation type="submission" date="2024-09" db="EMBL/GenBank/DDBJ databases">
        <authorList>
            <person name="Lee S.D."/>
        </authorList>
    </citation>
    <scope>NUCLEOTIDE SEQUENCE [LARGE SCALE GENOMIC DNA]</scope>
    <source>
        <strain evidence="6 7">N1-5</strain>
    </source>
</reference>
<dbReference type="PROSITE" id="PS00703">
    <property type="entry name" value="OKR_DC_1"/>
    <property type="match status" value="1"/>
</dbReference>
<keyword evidence="4 6" id="KW-0456">Lyase</keyword>
<dbReference type="InterPro" id="IPR015424">
    <property type="entry name" value="PyrdxlP-dep_Trfase"/>
</dbReference>
<dbReference type="InterPro" id="IPR036633">
    <property type="entry name" value="Prn/Lys/Arg_de-COase_C_sf"/>
</dbReference>
<accession>A0ABV6UP47</accession>
<keyword evidence="7" id="KW-1185">Reference proteome</keyword>
<dbReference type="PANTHER" id="PTHR45229:SF3">
    <property type="entry name" value="BIODEGRADATIVE ARGININE DECARBOXYLASE"/>
    <property type="match status" value="1"/>
</dbReference>
<dbReference type="PANTHER" id="PTHR45229">
    <property type="entry name" value="CONSTITUTIVE ORNITHINE DECARBOXYLASE"/>
    <property type="match status" value="1"/>
</dbReference>
<protein>
    <submittedName>
        <fullName evidence="6">Arginine decarboxylase</fullName>
        <ecNumber evidence="6">4.1.1.19</ecNumber>
    </submittedName>
</protein>
<evidence type="ECO:0000313" key="6">
    <source>
        <dbReference type="EMBL" id="MFC1403246.1"/>
    </source>
</evidence>
<dbReference type="Pfam" id="PF03711">
    <property type="entry name" value="OKR_DC_1_C"/>
    <property type="match status" value="1"/>
</dbReference>
<dbReference type="Gene3D" id="3.90.100.10">
    <property type="entry name" value="Orn/Lys/Arg decarboxylase, C-terminal domain"/>
    <property type="match status" value="1"/>
</dbReference>
<comment type="similarity">
    <text evidence="1">Belongs to the Orn/Lys/Arg decarboxylase class-I family.</text>
</comment>
<dbReference type="Gene3D" id="3.40.640.10">
    <property type="entry name" value="Type I PLP-dependent aspartate aminotransferase-like (Major domain)"/>
    <property type="match status" value="1"/>
</dbReference>
<dbReference type="InterPro" id="IPR015422">
    <property type="entry name" value="PyrdxlP-dep_Trfase_small"/>
</dbReference>
<dbReference type="RefSeq" id="WP_084714279.1">
    <property type="nucleotide sequence ID" value="NZ_JBHEZZ010000009.1"/>
</dbReference>
<gene>
    <name evidence="6" type="ORF">ACEZDJ_18305</name>
</gene>
<evidence type="ECO:0000256" key="2">
    <source>
        <dbReference type="ARBA" id="ARBA00022793"/>
    </source>
</evidence>
<evidence type="ECO:0000256" key="1">
    <source>
        <dbReference type="ARBA" id="ARBA00010671"/>
    </source>
</evidence>